<dbReference type="Pfam" id="PF01935">
    <property type="entry name" value="DUF87"/>
    <property type="match status" value="1"/>
</dbReference>
<dbReference type="InterPro" id="IPR008571">
    <property type="entry name" value="HerA-like"/>
</dbReference>
<name>A0A4U8QAR6_9FIRM</name>
<dbReference type="InterPro" id="IPR002789">
    <property type="entry name" value="HerA_central"/>
</dbReference>
<feature type="domain" description="Helicase HerA central" evidence="1">
    <location>
        <begin position="128"/>
        <end position="346"/>
    </location>
</feature>
<evidence type="ECO:0000313" key="3">
    <source>
        <dbReference type="Proteomes" id="UP000306509"/>
    </source>
</evidence>
<dbReference type="PANTHER" id="PTHR42957">
    <property type="entry name" value="HELICASE MJ1565-RELATED"/>
    <property type="match status" value="1"/>
</dbReference>
<evidence type="ECO:0000259" key="1">
    <source>
        <dbReference type="Pfam" id="PF01935"/>
    </source>
</evidence>
<proteinExistence type="predicted"/>
<accession>A0A4U8QAR6</accession>
<dbReference type="Proteomes" id="UP000306509">
    <property type="component" value="Unassembled WGS sequence"/>
</dbReference>
<reference evidence="2 3" key="1">
    <citation type="journal article" date="2019" name="Anaerobe">
        <title>Detection of Robinsoniella peoriensis in multiple bone samples of a trauma patient.</title>
        <authorList>
            <person name="Schrottner P."/>
            <person name="Hartwich K."/>
            <person name="Bunk B."/>
            <person name="Schober I."/>
            <person name="Helbig S."/>
            <person name="Rudolph W.W."/>
            <person name="Gunzer F."/>
        </authorList>
    </citation>
    <scope>NUCLEOTIDE SEQUENCE [LARGE SCALE GENOMIC DNA]</scope>
    <source>
        <strain evidence="2 3">DSM 106044</strain>
    </source>
</reference>
<sequence>MIDMYIGKVIEVSNTIISVAINKELETPYIVINSNPVRIAGVGSFLKIEDIIYEIVNEKTILESDKKEVSIKIASNRIVICKVIGFFEGNEFRQGNSGETPNIFDNAYTVSDKELLKIYSGTSYSVSINVGKYLYKKDLDFYIDINKFFASHSLVVGNTGSGKSNTLNTIFTELFDNINTKNSYFLFVDTNGEYTKAFTNNKLNKILDTRNAGKNSIHIPLNLLESEDWKLLLEATEKTQYPVIKTVWNGVIKNIFVKEEQANIAQYLLDELKKSIIGILNSNANTTNKLGAINSIKEDFYFFDDNYYKEIENIFSIFDRYTINGNKFMIVNSGDFYTDYTHVICNEVNQYTTLSIKENFSVEDMGFLLNITHLYRTYKYNINENNTSPLIGRFNSNKKDFKAIFLPYIVGDKKNVLDCLFEKEHILVCDVSRAKKDIRRIIVTFLCAKLYDFLLNSKEKNFSLHLIVDEAHNYLSAQNIDKEDAIAKTCIDTFESIIKEGRKFGVFLTMATQRPSDITPTLLSQSHNYVIHKLVNPRDIDIIKNTVPFIDEMSIAMLSILSPGQAIFSGTAFNRPNIVQVKFDDSVTKVESDTIKLMEYWRRKKNFDEKSLKIVHDEVDTERELVKLFGGITFIASDELECCECREKYICVNNDYAPYGMCLSCGAMNKIVNCTNCGVQVVDADDIVQEPIYCDDCRRELFECTFCLEEGINGT</sequence>
<dbReference type="RefSeq" id="WP_138001886.1">
    <property type="nucleotide sequence ID" value="NZ_CAUSDN010000126.1"/>
</dbReference>
<organism evidence="2 3">
    <name type="scientific">Robinsoniella peoriensis</name>
    <dbReference type="NCBI Taxonomy" id="180332"/>
    <lineage>
        <taxon>Bacteria</taxon>
        <taxon>Bacillati</taxon>
        <taxon>Bacillota</taxon>
        <taxon>Clostridia</taxon>
        <taxon>Lachnospirales</taxon>
        <taxon>Lachnospiraceae</taxon>
        <taxon>Robinsoniella</taxon>
    </lineage>
</organism>
<dbReference type="Gene3D" id="3.40.50.300">
    <property type="entry name" value="P-loop containing nucleotide triphosphate hydrolases"/>
    <property type="match status" value="2"/>
</dbReference>
<dbReference type="SUPFAM" id="SSF52540">
    <property type="entry name" value="P-loop containing nucleoside triphosphate hydrolases"/>
    <property type="match status" value="2"/>
</dbReference>
<dbReference type="AlphaFoldDB" id="A0A4U8QAR6"/>
<dbReference type="EMBL" id="QGQD01000022">
    <property type="protein sequence ID" value="TLD02130.1"/>
    <property type="molecule type" value="Genomic_DNA"/>
</dbReference>
<keyword evidence="3" id="KW-1185">Reference proteome</keyword>
<comment type="caution">
    <text evidence="2">The sequence shown here is derived from an EMBL/GenBank/DDBJ whole genome shotgun (WGS) entry which is preliminary data.</text>
</comment>
<evidence type="ECO:0000313" key="2">
    <source>
        <dbReference type="EMBL" id="TLD02130.1"/>
    </source>
</evidence>
<dbReference type="InterPro" id="IPR027417">
    <property type="entry name" value="P-loop_NTPase"/>
</dbReference>
<protein>
    <submittedName>
        <fullName evidence="2">Type VII secretion protein EccCa</fullName>
    </submittedName>
</protein>
<dbReference type="PANTHER" id="PTHR42957:SF1">
    <property type="entry name" value="HELICASE MJ1565-RELATED"/>
    <property type="match status" value="1"/>
</dbReference>
<gene>
    <name evidence="2" type="ORF">DSM106044_00936</name>
</gene>